<dbReference type="RefSeq" id="WP_175478671.1">
    <property type="nucleotide sequence ID" value="NZ_LHUR01000018.1"/>
</dbReference>
<evidence type="ECO:0000313" key="3">
    <source>
        <dbReference type="Proteomes" id="UP000037043"/>
    </source>
</evidence>
<dbReference type="AlphaFoldDB" id="A0A0L6ZAY4"/>
<dbReference type="STRING" id="36844.SAMN04488501_111149"/>
<reference evidence="3" key="1">
    <citation type="submission" date="2015-08" db="EMBL/GenBank/DDBJ databases">
        <title>Genome sequence of the strict anaerobe Clostridium homopropionicum LuHBu1 (DSM 5847T).</title>
        <authorList>
            <person name="Poehlein A."/>
            <person name="Beck M."/>
            <person name="Schiel-Bengelsdorf B."/>
            <person name="Bengelsdorf F.R."/>
            <person name="Daniel R."/>
            <person name="Duerre P."/>
        </authorList>
    </citation>
    <scope>NUCLEOTIDE SEQUENCE [LARGE SCALE GENOMIC DNA]</scope>
    <source>
        <strain evidence="3">DSM 5847</strain>
    </source>
</reference>
<evidence type="ECO:0000313" key="2">
    <source>
        <dbReference type="EMBL" id="KOA20131.1"/>
    </source>
</evidence>
<dbReference type="Proteomes" id="UP000037043">
    <property type="component" value="Unassembled WGS sequence"/>
</dbReference>
<name>A0A0L6ZAY4_9CLOT</name>
<protein>
    <submittedName>
        <fullName evidence="2">Uncharacterized protein</fullName>
    </submittedName>
</protein>
<evidence type="ECO:0000256" key="1">
    <source>
        <dbReference type="SAM" id="MobiDB-lite"/>
    </source>
</evidence>
<organism evidence="2 3">
    <name type="scientific">Clostridium homopropionicum DSM 5847</name>
    <dbReference type="NCBI Taxonomy" id="1121318"/>
    <lineage>
        <taxon>Bacteria</taxon>
        <taxon>Bacillati</taxon>
        <taxon>Bacillota</taxon>
        <taxon>Clostridia</taxon>
        <taxon>Eubacteriales</taxon>
        <taxon>Clostridiaceae</taxon>
        <taxon>Clostridium</taxon>
    </lineage>
</organism>
<feature type="region of interest" description="Disordered" evidence="1">
    <location>
        <begin position="28"/>
        <end position="51"/>
    </location>
</feature>
<gene>
    <name evidence="2" type="ORF">CLHOM_13260</name>
</gene>
<proteinExistence type="predicted"/>
<comment type="caution">
    <text evidence="2">The sequence shown here is derived from an EMBL/GenBank/DDBJ whole genome shotgun (WGS) entry which is preliminary data.</text>
</comment>
<dbReference type="PATRIC" id="fig|1121318.3.peg.1340"/>
<keyword evidence="3" id="KW-1185">Reference proteome</keyword>
<accession>A0A0L6ZAY4</accession>
<dbReference type="EMBL" id="LHUR01000018">
    <property type="protein sequence ID" value="KOA20131.1"/>
    <property type="molecule type" value="Genomic_DNA"/>
</dbReference>
<sequence>MARKMGKTHKITEELSREFKKVNMEAAELMEMPNTDKKRKQGKGSARNQFK</sequence>